<evidence type="ECO:0000313" key="9">
    <source>
        <dbReference type="Proteomes" id="UP000541421"/>
    </source>
</evidence>
<dbReference type="PANTHER" id="PTHR43549:SF2">
    <property type="entry name" value="MULTIDRUG RESISTANCE PROTEIN NORM-RELATED"/>
    <property type="match status" value="1"/>
</dbReference>
<keyword evidence="6 7" id="KW-0472">Membrane</keyword>
<evidence type="ECO:0000313" key="8">
    <source>
        <dbReference type="EMBL" id="NOL49351.1"/>
    </source>
</evidence>
<comment type="subcellular location">
    <subcellularLocation>
        <location evidence="1">Cell membrane</location>
        <topology evidence="1">Multi-pass membrane protein</topology>
    </subcellularLocation>
</comment>
<comment type="caution">
    <text evidence="8">The sequence shown here is derived from an EMBL/GenBank/DDBJ whole genome shotgun (WGS) entry which is preliminary data.</text>
</comment>
<feature type="transmembrane region" description="Helical" evidence="7">
    <location>
        <begin position="83"/>
        <end position="104"/>
    </location>
</feature>
<name>A0A7Y4P4C4_9BURK</name>
<accession>A0A7Y4P4C4</accession>
<evidence type="ECO:0000256" key="4">
    <source>
        <dbReference type="ARBA" id="ARBA00022692"/>
    </source>
</evidence>
<evidence type="ECO:0000256" key="5">
    <source>
        <dbReference type="ARBA" id="ARBA00022989"/>
    </source>
</evidence>
<keyword evidence="4 7" id="KW-0812">Transmembrane</keyword>
<dbReference type="GO" id="GO:0015297">
    <property type="term" value="F:antiporter activity"/>
    <property type="evidence" value="ECO:0007669"/>
    <property type="project" value="InterPro"/>
</dbReference>
<protein>
    <submittedName>
        <fullName evidence="8">Uncharacterized protein</fullName>
    </submittedName>
</protein>
<dbReference type="InterPro" id="IPR002528">
    <property type="entry name" value="MATE_fam"/>
</dbReference>
<dbReference type="Pfam" id="PF01554">
    <property type="entry name" value="MatE"/>
    <property type="match status" value="1"/>
</dbReference>
<evidence type="ECO:0000256" key="7">
    <source>
        <dbReference type="SAM" id="Phobius"/>
    </source>
</evidence>
<keyword evidence="9" id="KW-1185">Reference proteome</keyword>
<gene>
    <name evidence="8" type="ORF">HKX40_04265</name>
</gene>
<dbReference type="Proteomes" id="UP000541421">
    <property type="component" value="Unassembled WGS sequence"/>
</dbReference>
<feature type="transmembrane region" description="Helical" evidence="7">
    <location>
        <begin position="111"/>
        <end position="128"/>
    </location>
</feature>
<feature type="transmembrane region" description="Helical" evidence="7">
    <location>
        <begin position="140"/>
        <end position="162"/>
    </location>
</feature>
<keyword evidence="5 7" id="KW-1133">Transmembrane helix</keyword>
<reference evidence="8 9" key="1">
    <citation type="submission" date="2020-05" db="EMBL/GenBank/DDBJ databases">
        <authorList>
            <person name="Niu N."/>
        </authorList>
    </citation>
    <scope>NUCLEOTIDE SEQUENCE [LARGE SCALE GENOMIC DNA]</scope>
    <source>
        <strain evidence="8 9">LMG10982</strain>
    </source>
</reference>
<evidence type="ECO:0000256" key="1">
    <source>
        <dbReference type="ARBA" id="ARBA00004651"/>
    </source>
</evidence>
<evidence type="ECO:0000256" key="2">
    <source>
        <dbReference type="ARBA" id="ARBA00022448"/>
    </source>
</evidence>
<sequence length="232" mass="25567">MFAKTLHFILTLSCSGIAIGVGVHFSKSWGKMDFQCAKKIYVIGIIFALILSTILVIIMSHFSPYILLKLGAQQDIASVAYEYLLIALPSTIFLSVAQVSLQILRSVRRNQIALCLLPLTNTIGRIFHLNADGFQLLQTFTHIGVFLWIPIGLLFVSISILLVMNHATYVTLIAWARATVATIPLIWLGSKLAGSSGALIGQILGAASLSIIVFLFSFKKLERYLKSLEHNF</sequence>
<dbReference type="InterPro" id="IPR052031">
    <property type="entry name" value="Membrane_Transporter-Flippase"/>
</dbReference>
<proteinExistence type="predicted"/>
<feature type="transmembrane region" description="Helical" evidence="7">
    <location>
        <begin position="6"/>
        <end position="28"/>
    </location>
</feature>
<feature type="transmembrane region" description="Helical" evidence="7">
    <location>
        <begin position="169"/>
        <end position="187"/>
    </location>
</feature>
<feature type="transmembrane region" description="Helical" evidence="7">
    <location>
        <begin position="40"/>
        <end position="63"/>
    </location>
</feature>
<evidence type="ECO:0000256" key="3">
    <source>
        <dbReference type="ARBA" id="ARBA00022475"/>
    </source>
</evidence>
<dbReference type="AlphaFoldDB" id="A0A7Y4P4C4"/>
<feature type="transmembrane region" description="Helical" evidence="7">
    <location>
        <begin position="199"/>
        <end position="218"/>
    </location>
</feature>
<dbReference type="PANTHER" id="PTHR43549">
    <property type="entry name" value="MULTIDRUG RESISTANCE PROTEIN YPNP-RELATED"/>
    <property type="match status" value="1"/>
</dbReference>
<dbReference type="EMBL" id="JABGBO010000004">
    <property type="protein sequence ID" value="NOL49351.1"/>
    <property type="molecule type" value="Genomic_DNA"/>
</dbReference>
<evidence type="ECO:0000256" key="6">
    <source>
        <dbReference type="ARBA" id="ARBA00023136"/>
    </source>
</evidence>
<dbReference type="GO" id="GO:0042910">
    <property type="term" value="F:xenobiotic transmembrane transporter activity"/>
    <property type="evidence" value="ECO:0007669"/>
    <property type="project" value="InterPro"/>
</dbReference>
<dbReference type="GO" id="GO:0005886">
    <property type="term" value="C:plasma membrane"/>
    <property type="evidence" value="ECO:0007669"/>
    <property type="project" value="UniProtKB-SubCell"/>
</dbReference>
<keyword evidence="3" id="KW-1003">Cell membrane</keyword>
<keyword evidence="2" id="KW-0813">Transport</keyword>
<organism evidence="8 9">
    <name type="scientific">Pelistega europaea</name>
    <dbReference type="NCBI Taxonomy" id="106147"/>
    <lineage>
        <taxon>Bacteria</taxon>
        <taxon>Pseudomonadati</taxon>
        <taxon>Pseudomonadota</taxon>
        <taxon>Betaproteobacteria</taxon>
        <taxon>Burkholderiales</taxon>
        <taxon>Alcaligenaceae</taxon>
        <taxon>Pelistega</taxon>
    </lineage>
</organism>